<sequence length="176" mass="20697">MGVIMGNMFRYYENAGYYFITQNTLNNKKVLTTPTIRTALRAAILETQKTLPFETHAFVLLPDHFHLILSIEDNQLSKRIGTIKRLTSKYSKFGQGDDLTDNYRRERRSSLWQARFWEQTIKTEKELHENIMYCYVNPVHHGLVSKVGDWRFSTFHRDVKRGLIPPEWAGISVDKK</sequence>
<dbReference type="Pfam" id="PF01797">
    <property type="entry name" value="Y1_Tnp"/>
    <property type="match status" value="1"/>
</dbReference>
<dbReference type="InterPro" id="IPR002686">
    <property type="entry name" value="Transposase_17"/>
</dbReference>
<feature type="domain" description="Transposase IS200-like" evidence="1">
    <location>
        <begin position="13"/>
        <end position="134"/>
    </location>
</feature>
<dbReference type="PANTHER" id="PTHR36966:SF1">
    <property type="entry name" value="REP-ASSOCIATED TYROSINE TRANSPOSASE"/>
    <property type="match status" value="1"/>
</dbReference>
<dbReference type="EMBL" id="PIPQ01000002">
    <property type="protein sequence ID" value="RUO43070.1"/>
    <property type="molecule type" value="Genomic_DNA"/>
</dbReference>
<dbReference type="GO" id="GO:0004803">
    <property type="term" value="F:transposase activity"/>
    <property type="evidence" value="ECO:0007669"/>
    <property type="project" value="InterPro"/>
</dbReference>
<dbReference type="Proteomes" id="UP000286976">
    <property type="component" value="Unassembled WGS sequence"/>
</dbReference>
<name>A0A432X8C0_9GAMM</name>
<reference evidence="2 3" key="1">
    <citation type="journal article" date="2011" name="Front. Microbiol.">
        <title>Genomic signatures of strain selection and enhancement in Bacillus atrophaeus var. globigii, a historical biowarfare simulant.</title>
        <authorList>
            <person name="Gibbons H.S."/>
            <person name="Broomall S.M."/>
            <person name="McNew L.A."/>
            <person name="Daligault H."/>
            <person name="Chapman C."/>
            <person name="Bruce D."/>
            <person name="Karavis M."/>
            <person name="Krepps M."/>
            <person name="McGregor P.A."/>
            <person name="Hong C."/>
            <person name="Park K.H."/>
            <person name="Akmal A."/>
            <person name="Feldman A."/>
            <person name="Lin J.S."/>
            <person name="Chang W.E."/>
            <person name="Higgs B.W."/>
            <person name="Demirev P."/>
            <person name="Lindquist J."/>
            <person name="Liem A."/>
            <person name="Fochler E."/>
            <person name="Read T.D."/>
            <person name="Tapia R."/>
            <person name="Johnson S."/>
            <person name="Bishop-Lilly K.A."/>
            <person name="Detter C."/>
            <person name="Han C."/>
            <person name="Sozhamannan S."/>
            <person name="Rosenzweig C.N."/>
            <person name="Skowronski E.W."/>
        </authorList>
    </citation>
    <scope>NUCLEOTIDE SEQUENCE [LARGE SCALE GENOMIC DNA]</scope>
    <source>
        <strain evidence="2 3">AIT1</strain>
    </source>
</reference>
<keyword evidence="3" id="KW-1185">Reference proteome</keyword>
<dbReference type="PANTHER" id="PTHR36966">
    <property type="entry name" value="REP-ASSOCIATED TYROSINE TRANSPOSASE"/>
    <property type="match status" value="1"/>
</dbReference>
<accession>A0A432X8C0</accession>
<dbReference type="GO" id="GO:0006313">
    <property type="term" value="P:DNA transposition"/>
    <property type="evidence" value="ECO:0007669"/>
    <property type="project" value="InterPro"/>
</dbReference>
<dbReference type="InterPro" id="IPR036515">
    <property type="entry name" value="Transposase_17_sf"/>
</dbReference>
<evidence type="ECO:0000259" key="1">
    <source>
        <dbReference type="SMART" id="SM01321"/>
    </source>
</evidence>
<evidence type="ECO:0000313" key="3">
    <source>
        <dbReference type="Proteomes" id="UP000286976"/>
    </source>
</evidence>
<dbReference type="NCBIfam" id="NF047646">
    <property type="entry name" value="REP_Tyr_transpos"/>
    <property type="match status" value="1"/>
</dbReference>
<comment type="caution">
    <text evidence="2">The sequence shown here is derived from an EMBL/GenBank/DDBJ whole genome shotgun (WGS) entry which is preliminary data.</text>
</comment>
<dbReference type="SMART" id="SM01321">
    <property type="entry name" value="Y1_Tnp"/>
    <property type="match status" value="1"/>
</dbReference>
<gene>
    <name evidence="2" type="ORF">CWE15_06635</name>
</gene>
<dbReference type="GO" id="GO:0043565">
    <property type="term" value="F:sequence-specific DNA binding"/>
    <property type="evidence" value="ECO:0007669"/>
    <property type="project" value="TreeGrafter"/>
</dbReference>
<evidence type="ECO:0000313" key="2">
    <source>
        <dbReference type="EMBL" id="RUO43070.1"/>
    </source>
</evidence>
<dbReference type="Gene3D" id="3.30.70.1290">
    <property type="entry name" value="Transposase IS200-like"/>
    <property type="match status" value="1"/>
</dbReference>
<protein>
    <submittedName>
        <fullName evidence="2">Transposase</fullName>
    </submittedName>
</protein>
<organism evidence="2 3">
    <name type="scientific">Aliidiomarina taiwanensis</name>
    <dbReference type="NCBI Taxonomy" id="946228"/>
    <lineage>
        <taxon>Bacteria</taxon>
        <taxon>Pseudomonadati</taxon>
        <taxon>Pseudomonadota</taxon>
        <taxon>Gammaproteobacteria</taxon>
        <taxon>Alteromonadales</taxon>
        <taxon>Idiomarinaceae</taxon>
        <taxon>Aliidiomarina</taxon>
    </lineage>
</organism>
<dbReference type="SUPFAM" id="SSF143422">
    <property type="entry name" value="Transposase IS200-like"/>
    <property type="match status" value="1"/>
</dbReference>
<dbReference type="InterPro" id="IPR052715">
    <property type="entry name" value="RAYT_transposase"/>
</dbReference>
<proteinExistence type="predicted"/>
<dbReference type="AlphaFoldDB" id="A0A432X8C0"/>